<dbReference type="InterPro" id="IPR019840">
    <property type="entry name" value="Verru/Chthon_A"/>
</dbReference>
<feature type="transmembrane region" description="Helical" evidence="2">
    <location>
        <begin position="715"/>
        <end position="736"/>
    </location>
</feature>
<name>A0A5R8KDS0_9BACT</name>
<gene>
    <name evidence="4" type="primary">vccA</name>
    <name evidence="4" type="ORF">FEM03_12030</name>
</gene>
<sequence>MKNPLRASSLLTVCSIFCFQMLEAADFVWDSGGGEDTNFSTAANWEGDAKPTSADNALINGTVTISSDETVAGFEAGRWFGSATVAHSAGTLTTGWFNVGLYGTGTYNLTGSGSISATGDASIGHGSGNGTMNINTTGSASFNYVNVGHSSWGNADYPTGVLTVDAGTVNSNFGFAIGGSGGTGTLNLNGGAIISGGTFSVGQSPYSSENATAIGVMNQSGGSLSADLFIVGNATGANGTYHMTGGTLNASGELWVGQNGTGVFNQSSGTVSSNNWFVIGRDNGGNGTYNLTGGTVNAATTGGQTVLSSFAGGTSTLNVSGGTFNATNELWVGEGGDGTLTLSAEGVVTTGVTGYTRIAQGGGVGEVNLDGGTLTTGGVAKGGGSSGILNFNGGTLQASQSTGSYLQGLTRVNVRDDGAVFDTNGFNITVNQVLEHSNLDGDDVVDGGLTKRGLGILTLTAANTYTGTTTIEQGVLLANNALGTSATGAGHVLVQSGGRLAGSGQVGLSSSQQNITLGNGSFLSVGTSSGLGGQSLRLVNSGTGVTSLGGTLELNIWNNVGAEDNLLNPLDNNDLLVIASDSTVQLSGSLSLTDTTGLSNDDFIGWALGDTWRLIDWSGVTAATVYSGDLVFDDMPELAEGLKWESLLNEHGYHVRVAVVPEPGRVLLLLTGGLCLVLRRRRSVPPTSCREGMKPYGLNRQGVAANRSRSQSGMVLVLVLVIMSILMVLVLAMFSLGTVETKSSAAFSETAEARTLSDMPASIVMGQIQQATADLGMARTWASQPGMIRVFGTSPHPGGGSTAQLRSATESVWKLYSSDKMVESGADFVAADEAASLGGWDTAPARFTDLNEPVARLNANGTIDRIYPILSPTALPGTGNTGVGGFGISTTQAVPGGTDQQPLPMPTRWLYVLQDGKLVAPTGGTAEKVTFDPDAVTQNNPIVGRIAFWTDDESCKVNINTAGEGTPWDVPRTTSWTDRNYAYFPPAQNEFQRYPGHPGMTSLSVVLQGFDPRYRWRYPNIINDGTVSNKPEYQTWLGGVYNLLPRIHLGESGQGSRGGSELVSSPNGLPFKRERLFATTDEFFFGTEYDPVSGQRQPNLSAGSVDARDLETGRFFLTAHSRAPETNGFNRPRISLWPIQAETEARNSKDKLLEFCANVAGEQGYFQRAETWKSLNNRGSSQSPVADFELAGNQKVFSYLQRLTQQPVPGFGAQTFRNKYGERNQNQILLNMFDMVRWGVNPASRHTDPEYRFLPPTRVSTDANGAEFFAEGSAAPVVTNGAGVEPFGETLKSFGHFPSVIEAALVFIATDVELLPDGTPKDEDGDNIADKTNKMRAFLILQPFAPVVGLPGYSPDVNYRIRGLETWRVNGASLGFPADAVNHARMPCYDTWDEGRSSAYTSLHAQFFRSRATAKLVDGGSNPVEKFPFVSVEVDVSVGDTFTFTGGPITIETHIGSPDPGAISDATLIQTANLTFPDSTTPWPTPRARQRPKISWDDVDWTWENAKNKMSVQSRLVNDNPAENLFVPGDVVRSVAAHAGGPNKGDYRLLCALREIPATYYAPHADYLTGVTPGTAPAGIPGTTWMAQTLRRSANSYQGHYGRGMEQQSVLYPTKGGRLHPWQAAGYVLNGSNLNQIQPYGLLKEVAYWQDCQPATPYRLDGAYNTGAGSASRPGDWDSGIGRVEDGPYINQPDTTGFKTNTTTDRTSYFSLFDYTDTEDAGNYAPNRQIASAVAFGSLPSGVHPVPGIGNKVGPWQTLLFSPNPPSRSTASGAEPTQVDHYGFRPPRDHLLLDLFWMPVVEPYAISEPLSTSGKINMNQQIMPFTYLRRETGLHAALRGTRLSAVPTEVAWAGDASTWGAGAEQKQECYKAWDNWLKYETMFEINAEETMRGFHRRFNAGDIFRSASEICEIFLVPKKIEGRTYPQRVMNTPDPTFENVVTWWNGSLNTQKDGMELTGDNVRESPYNQLYPRLTTRSNTFQVHYRVQALKKARSSAAAEWDENADALIAEQRGSALIERYVDPNDPTLPALIENTNATEAIDDHYRFRIINKKTFAP</sequence>
<dbReference type="RefSeq" id="WP_138086506.1">
    <property type="nucleotide sequence ID" value="NZ_VAUV01000008.1"/>
</dbReference>
<proteinExistence type="predicted"/>
<protein>
    <submittedName>
        <fullName evidence="4">Verru_Chthon cassette protein A</fullName>
    </submittedName>
</protein>
<feature type="chain" id="PRO_5024345663" evidence="3">
    <location>
        <begin position="25"/>
        <end position="2058"/>
    </location>
</feature>
<keyword evidence="2" id="KW-1133">Transmembrane helix</keyword>
<dbReference type="NCBIfam" id="TIGR02600">
    <property type="entry name" value="Verru_Chthon_A"/>
    <property type="match status" value="1"/>
</dbReference>
<dbReference type="EMBL" id="VAUV01000008">
    <property type="protein sequence ID" value="TLD70450.1"/>
    <property type="molecule type" value="Genomic_DNA"/>
</dbReference>
<dbReference type="Pfam" id="PF12951">
    <property type="entry name" value="PATR"/>
    <property type="match status" value="1"/>
</dbReference>
<keyword evidence="2" id="KW-0812">Transmembrane</keyword>
<reference evidence="4 5" key="1">
    <citation type="submission" date="2019-05" db="EMBL/GenBank/DDBJ databases">
        <title>Verrucobacter flavum gen. nov., sp. nov. a new member of the family Verrucomicrobiaceae.</title>
        <authorList>
            <person name="Szuroczki S."/>
            <person name="Abbaszade G."/>
            <person name="Szabo A."/>
            <person name="Felfoldi T."/>
            <person name="Schumann P."/>
            <person name="Boka K."/>
            <person name="Keki Z."/>
            <person name="Toumi M."/>
            <person name="Toth E."/>
        </authorList>
    </citation>
    <scope>NUCLEOTIDE SEQUENCE [LARGE SCALE GENOMIC DNA]</scope>
    <source>
        <strain evidence="4 5">MG-N-17</strain>
    </source>
</reference>
<dbReference type="InterPro" id="IPR013424">
    <property type="entry name" value="Ice-binding_C"/>
</dbReference>
<organism evidence="4 5">
    <name type="scientific">Phragmitibacter flavus</name>
    <dbReference type="NCBI Taxonomy" id="2576071"/>
    <lineage>
        <taxon>Bacteria</taxon>
        <taxon>Pseudomonadati</taxon>
        <taxon>Verrucomicrobiota</taxon>
        <taxon>Verrucomicrobiia</taxon>
        <taxon>Verrucomicrobiales</taxon>
        <taxon>Verrucomicrobiaceae</taxon>
        <taxon>Phragmitibacter</taxon>
    </lineage>
</organism>
<dbReference type="NCBIfam" id="TIGR02601">
    <property type="entry name" value="autotrns_rpt"/>
    <property type="match status" value="1"/>
</dbReference>
<comment type="caution">
    <text evidence="4">The sequence shown here is derived from an EMBL/GenBank/DDBJ whole genome shotgun (WGS) entry which is preliminary data.</text>
</comment>
<accession>A0A5R8KDS0</accession>
<dbReference type="Proteomes" id="UP000306196">
    <property type="component" value="Unassembled WGS sequence"/>
</dbReference>
<keyword evidence="2" id="KW-0472">Membrane</keyword>
<evidence type="ECO:0000313" key="4">
    <source>
        <dbReference type="EMBL" id="TLD70450.1"/>
    </source>
</evidence>
<keyword evidence="1 3" id="KW-0732">Signal</keyword>
<evidence type="ECO:0000256" key="3">
    <source>
        <dbReference type="SAM" id="SignalP"/>
    </source>
</evidence>
<dbReference type="NCBIfam" id="TIGR02595">
    <property type="entry name" value="PEP_CTERM"/>
    <property type="match status" value="1"/>
</dbReference>
<evidence type="ECO:0000256" key="2">
    <source>
        <dbReference type="SAM" id="Phobius"/>
    </source>
</evidence>
<evidence type="ECO:0000313" key="5">
    <source>
        <dbReference type="Proteomes" id="UP000306196"/>
    </source>
</evidence>
<keyword evidence="5" id="KW-1185">Reference proteome</keyword>
<feature type="signal peptide" evidence="3">
    <location>
        <begin position="1"/>
        <end position="24"/>
    </location>
</feature>
<evidence type="ECO:0000256" key="1">
    <source>
        <dbReference type="ARBA" id="ARBA00022729"/>
    </source>
</evidence>
<feature type="transmembrane region" description="Helical" evidence="2">
    <location>
        <begin position="663"/>
        <end position="680"/>
    </location>
</feature>
<dbReference type="InterPro" id="IPR013425">
    <property type="entry name" value="Autotrns_rpt"/>
</dbReference>
<dbReference type="OrthoDB" id="173914at2"/>